<sequence>MASKPLLFFISLILLILLLPTTSNGAIYRTPRSAVPSSNGLNNKNNNQVQATAASLDNRIGSLKAFSFFPKGTPVPPSGPSKRHNRVINGDGDPSNDSSPMVTRPPFHNNEHHS</sequence>
<evidence type="ECO:0000313" key="3">
    <source>
        <dbReference type="EMBL" id="DAD36354.1"/>
    </source>
</evidence>
<feature type="region of interest" description="Disordered" evidence="1">
    <location>
        <begin position="68"/>
        <end position="114"/>
    </location>
</feature>
<feature type="signal peptide" evidence="2">
    <location>
        <begin position="1"/>
        <end position="25"/>
    </location>
</feature>
<name>A0A822YQA1_NELNU</name>
<keyword evidence="2" id="KW-0732">Signal</keyword>
<evidence type="ECO:0000256" key="2">
    <source>
        <dbReference type="SAM" id="SignalP"/>
    </source>
</evidence>
<protein>
    <submittedName>
        <fullName evidence="3">Uncharacterized protein</fullName>
    </submittedName>
</protein>
<dbReference type="EMBL" id="DUZY01000004">
    <property type="protein sequence ID" value="DAD36354.1"/>
    <property type="molecule type" value="Genomic_DNA"/>
</dbReference>
<keyword evidence="4" id="KW-1185">Reference proteome</keyword>
<proteinExistence type="predicted"/>
<feature type="chain" id="PRO_5032798247" evidence="2">
    <location>
        <begin position="26"/>
        <end position="114"/>
    </location>
</feature>
<dbReference type="Proteomes" id="UP000607653">
    <property type="component" value="Unassembled WGS sequence"/>
</dbReference>
<evidence type="ECO:0000313" key="4">
    <source>
        <dbReference type="Proteomes" id="UP000607653"/>
    </source>
</evidence>
<reference evidence="3 4" key="1">
    <citation type="journal article" date="2020" name="Mol. Biol. Evol.">
        <title>Distinct Expression and Methylation Patterns for Genes with Different Fates following a Single Whole-Genome Duplication in Flowering Plants.</title>
        <authorList>
            <person name="Shi T."/>
            <person name="Rahmani R.S."/>
            <person name="Gugger P.F."/>
            <person name="Wang M."/>
            <person name="Li H."/>
            <person name="Zhang Y."/>
            <person name="Li Z."/>
            <person name="Wang Q."/>
            <person name="Van de Peer Y."/>
            <person name="Marchal K."/>
            <person name="Chen J."/>
        </authorList>
    </citation>
    <scope>NUCLEOTIDE SEQUENCE [LARGE SCALE GENOMIC DNA]</scope>
    <source>
        <tissue evidence="3">Leaf</tissue>
    </source>
</reference>
<gene>
    <name evidence="3" type="ORF">HUJ06_006995</name>
</gene>
<accession>A0A822YQA1</accession>
<evidence type="ECO:0000256" key="1">
    <source>
        <dbReference type="SAM" id="MobiDB-lite"/>
    </source>
</evidence>
<dbReference type="AlphaFoldDB" id="A0A822YQA1"/>
<organism evidence="3 4">
    <name type="scientific">Nelumbo nucifera</name>
    <name type="common">Sacred lotus</name>
    <dbReference type="NCBI Taxonomy" id="4432"/>
    <lineage>
        <taxon>Eukaryota</taxon>
        <taxon>Viridiplantae</taxon>
        <taxon>Streptophyta</taxon>
        <taxon>Embryophyta</taxon>
        <taxon>Tracheophyta</taxon>
        <taxon>Spermatophyta</taxon>
        <taxon>Magnoliopsida</taxon>
        <taxon>Proteales</taxon>
        <taxon>Nelumbonaceae</taxon>
        <taxon>Nelumbo</taxon>
    </lineage>
</organism>
<comment type="caution">
    <text evidence="3">The sequence shown here is derived from an EMBL/GenBank/DDBJ whole genome shotgun (WGS) entry which is preliminary data.</text>
</comment>